<dbReference type="InterPro" id="IPR052729">
    <property type="entry name" value="Acyl/Acetyltrans_Enzymes"/>
</dbReference>
<dbReference type="InterPro" id="IPR000182">
    <property type="entry name" value="GNAT_dom"/>
</dbReference>
<dbReference type="AlphaFoldDB" id="A0A075MWB5"/>
<dbReference type="CDD" id="cd04301">
    <property type="entry name" value="NAT_SF"/>
    <property type="match status" value="1"/>
</dbReference>
<dbReference type="KEGG" id="nev:NTE_01511"/>
<dbReference type="PANTHER" id="PTHR47237:SF1">
    <property type="entry name" value="SLL0310 PROTEIN"/>
    <property type="match status" value="1"/>
</dbReference>
<dbReference type="Pfam" id="PF18014">
    <property type="entry name" value="Acetyltransf_18"/>
    <property type="match status" value="1"/>
</dbReference>
<gene>
    <name evidence="2" type="ORF">NTE_01511</name>
</gene>
<feature type="domain" description="N-acetyltransferase" evidence="1">
    <location>
        <begin position="7"/>
        <end position="141"/>
    </location>
</feature>
<evidence type="ECO:0000313" key="2">
    <source>
        <dbReference type="EMBL" id="AIF83574.1"/>
    </source>
</evidence>
<dbReference type="eggNOG" id="arCOG05161">
    <property type="taxonomic scope" value="Archaea"/>
</dbReference>
<name>A0A075MWB5_9ARCH</name>
<dbReference type="GO" id="GO:0016747">
    <property type="term" value="F:acyltransferase activity, transferring groups other than amino-acyl groups"/>
    <property type="evidence" value="ECO:0007669"/>
    <property type="project" value="InterPro"/>
</dbReference>
<dbReference type="EMBL" id="CP007174">
    <property type="protein sequence ID" value="AIF83574.1"/>
    <property type="molecule type" value="Genomic_DNA"/>
</dbReference>
<evidence type="ECO:0000259" key="1">
    <source>
        <dbReference type="PROSITE" id="PS51186"/>
    </source>
</evidence>
<dbReference type="InterPro" id="IPR016181">
    <property type="entry name" value="Acyl_CoA_acyltransferase"/>
</dbReference>
<dbReference type="Gene3D" id="3.40.630.30">
    <property type="match status" value="1"/>
</dbReference>
<dbReference type="STRING" id="1459636.NTE_01511"/>
<dbReference type="PROSITE" id="PS51186">
    <property type="entry name" value="GNAT"/>
    <property type="match status" value="1"/>
</dbReference>
<keyword evidence="3" id="KW-1185">Reference proteome</keyword>
<dbReference type="PANTHER" id="PTHR47237">
    <property type="entry name" value="SLL0310 PROTEIN"/>
    <property type="match status" value="1"/>
</dbReference>
<evidence type="ECO:0000313" key="3">
    <source>
        <dbReference type="Proteomes" id="UP000028194"/>
    </source>
</evidence>
<sequence length="287" mass="31897">MDSSDSFVVRPMKRQELDLALGWAASEGWNPGLHDACAFYDFDSKGYFVGLLSGVPVGCISAVAYDDTFGFLGLYIVKPKHRGRGFGMKLWRHALRRLGDRNIGLDGVVGRQRDYEREGFVLAHRNIRYESAGTIAARTMPRNVVDLRKKYSIDDVAEYEKRLFPAQRARFLDRWLNPPQGAALGYVDDKSGRLAGYGVIRRCVRGYKIGPLFADTHDAARDLLIGLAGHAAGEPVYIDVPEANGMAVDLAKEAGMNKVFETARMYNVSKPDLDILRTYGVTTLELG</sequence>
<dbReference type="GeneID" id="41597300"/>
<dbReference type="HOGENOM" id="CLU_054109_0_0_2"/>
<dbReference type="SUPFAM" id="SSF55729">
    <property type="entry name" value="Acyl-CoA N-acyltransferases (Nat)"/>
    <property type="match status" value="1"/>
</dbReference>
<reference evidence="2 3" key="1">
    <citation type="journal article" date="2014" name="PLoS ONE">
        <title>Genome Sequence of Candidatus Nitrososphaera evergladensis from Group I.1b Enriched from Everglades Soil Reveals Novel Genomic Features of the Ammonia-Oxidizing Archaea.</title>
        <authorList>
            <person name="Zhalnina K.V."/>
            <person name="Dias R."/>
            <person name="Leonard M.T."/>
            <person name="Dorr de Quadros P."/>
            <person name="Camargo F.A."/>
            <person name="Drew J.C."/>
            <person name="Farmerie W.G."/>
            <person name="Daroub S.H."/>
            <person name="Triplett E.W."/>
        </authorList>
    </citation>
    <scope>NUCLEOTIDE SEQUENCE [LARGE SCALE GENOMIC DNA]</scope>
    <source>
        <strain evidence="2 3">SR1</strain>
    </source>
</reference>
<protein>
    <submittedName>
        <fullName evidence="2">Acetyltransferase</fullName>
    </submittedName>
</protein>
<dbReference type="InterPro" id="IPR041496">
    <property type="entry name" value="YitH/HolE_GNAT"/>
</dbReference>
<accession>A0A075MWB5</accession>
<organism evidence="2 3">
    <name type="scientific">Candidatus Nitrososphaera evergladensis SR1</name>
    <dbReference type="NCBI Taxonomy" id="1459636"/>
    <lineage>
        <taxon>Archaea</taxon>
        <taxon>Nitrososphaerota</taxon>
        <taxon>Nitrososphaeria</taxon>
        <taxon>Nitrososphaerales</taxon>
        <taxon>Nitrososphaeraceae</taxon>
        <taxon>Nitrososphaera</taxon>
    </lineage>
</organism>
<dbReference type="Pfam" id="PF00583">
    <property type="entry name" value="Acetyltransf_1"/>
    <property type="match status" value="1"/>
</dbReference>
<dbReference type="RefSeq" id="WP_226987220.1">
    <property type="nucleotide sequence ID" value="NZ_CP007174.1"/>
</dbReference>
<dbReference type="Gene3D" id="3.40.630.90">
    <property type="match status" value="1"/>
</dbReference>
<keyword evidence="2" id="KW-0808">Transferase</keyword>
<dbReference type="Proteomes" id="UP000028194">
    <property type="component" value="Chromosome"/>
</dbReference>
<proteinExistence type="predicted"/>